<feature type="region of interest" description="Disordered" evidence="1">
    <location>
        <begin position="29"/>
        <end position="56"/>
    </location>
</feature>
<feature type="chain" id="PRO_5035444790" evidence="2">
    <location>
        <begin position="19"/>
        <end position="135"/>
    </location>
</feature>
<name>A0A8J9WZ33_PHATR</name>
<dbReference type="AlphaFoldDB" id="A0A8J9WZ33"/>
<evidence type="ECO:0000313" key="3">
    <source>
        <dbReference type="EMBL" id="CAG9277647.1"/>
    </source>
</evidence>
<evidence type="ECO:0000256" key="2">
    <source>
        <dbReference type="SAM" id="SignalP"/>
    </source>
</evidence>
<accession>A0A8J9WZ33</accession>
<proteinExistence type="predicted"/>
<reference evidence="3" key="1">
    <citation type="submission" date="2022-02" db="EMBL/GenBank/DDBJ databases">
        <authorList>
            <person name="Giguere J D."/>
        </authorList>
    </citation>
    <scope>NUCLEOTIDE SEQUENCE</scope>
    <source>
        <strain evidence="3">CCAP 1055/1</strain>
    </source>
</reference>
<protein>
    <submittedName>
        <fullName evidence="3">Uncharacterized protein</fullName>
    </submittedName>
</protein>
<feature type="signal peptide" evidence="2">
    <location>
        <begin position="1"/>
        <end position="18"/>
    </location>
</feature>
<feature type="non-terminal residue" evidence="3">
    <location>
        <position position="135"/>
    </location>
</feature>
<dbReference type="Proteomes" id="UP000836788">
    <property type="component" value="Chromosome 1"/>
</dbReference>
<dbReference type="EMBL" id="OU594942">
    <property type="protein sequence ID" value="CAG9277647.1"/>
    <property type="molecule type" value="Genomic_DNA"/>
</dbReference>
<gene>
    <name evidence="3" type="ORF">PTTT1_LOCUS4447</name>
</gene>
<feature type="compositionally biased region" description="Low complexity" evidence="1">
    <location>
        <begin position="29"/>
        <end position="38"/>
    </location>
</feature>
<keyword evidence="2" id="KW-0732">Signal</keyword>
<organism evidence="3">
    <name type="scientific">Phaeodactylum tricornutum</name>
    <name type="common">Diatom</name>
    <dbReference type="NCBI Taxonomy" id="2850"/>
    <lineage>
        <taxon>Eukaryota</taxon>
        <taxon>Sar</taxon>
        <taxon>Stramenopiles</taxon>
        <taxon>Ochrophyta</taxon>
        <taxon>Bacillariophyta</taxon>
        <taxon>Bacillariophyceae</taxon>
        <taxon>Bacillariophycidae</taxon>
        <taxon>Naviculales</taxon>
        <taxon>Phaeodactylaceae</taxon>
        <taxon>Phaeodactylum</taxon>
    </lineage>
</organism>
<evidence type="ECO:0000256" key="1">
    <source>
        <dbReference type="SAM" id="MobiDB-lite"/>
    </source>
</evidence>
<sequence>MKLALLFTAALYATSATAFSVAPSIQPRSSAACTTSTARSMFGGAGEGMPNEDDPEQLKQMEQAAKSMGMNLEEYKLGISARARLTKELDAARITSGNKANVSIERDGNNPPKLLEISITEDGKKLGKEALSKEL</sequence>